<evidence type="ECO:0000313" key="1">
    <source>
        <dbReference type="EMBL" id="SNQ60544.1"/>
    </source>
</evidence>
<evidence type="ECO:0000313" key="2">
    <source>
        <dbReference type="Proteomes" id="UP000218615"/>
    </source>
</evidence>
<dbReference type="Proteomes" id="UP000218615">
    <property type="component" value="Unassembled WGS sequence"/>
</dbReference>
<accession>A0A284VMQ9</accession>
<name>A0A284VMQ9_9EURY</name>
<organism evidence="1 2">
    <name type="scientific">Candidatus Methanoperedens nitratireducens</name>
    <dbReference type="NCBI Taxonomy" id="1392998"/>
    <lineage>
        <taxon>Archaea</taxon>
        <taxon>Methanobacteriati</taxon>
        <taxon>Methanobacteriota</taxon>
        <taxon>Stenosarchaea group</taxon>
        <taxon>Methanomicrobia</taxon>
        <taxon>Methanosarcinales</taxon>
        <taxon>ANME-2 cluster</taxon>
        <taxon>Candidatus Methanoperedentaceae</taxon>
        <taxon>Candidatus Methanoperedens</taxon>
    </lineage>
</organism>
<gene>
    <name evidence="1" type="ORF">MNV_1870006</name>
</gene>
<dbReference type="OrthoDB" id="150054at2157"/>
<dbReference type="EMBL" id="FZMP01000098">
    <property type="protein sequence ID" value="SNQ60544.1"/>
    <property type="molecule type" value="Genomic_DNA"/>
</dbReference>
<dbReference type="AlphaFoldDB" id="A0A284VMQ9"/>
<sequence>MAKGYYSIGDIVRFKIGSDEIQLGEIRFIEKNHNETVLYINSFSGWAYKVSEKKIVAGPERTGLIQKLSKSYLTGDVGPYREGTLVSSPS</sequence>
<keyword evidence="2" id="KW-1185">Reference proteome</keyword>
<dbReference type="RefSeq" id="WP_096204943.1">
    <property type="nucleotide sequence ID" value="NZ_FZMP01000098.1"/>
</dbReference>
<reference evidence="2" key="1">
    <citation type="submission" date="2017-06" db="EMBL/GenBank/DDBJ databases">
        <authorList>
            <person name="Cremers G."/>
        </authorList>
    </citation>
    <scope>NUCLEOTIDE SEQUENCE [LARGE SCALE GENOMIC DNA]</scope>
</reference>
<protein>
    <submittedName>
        <fullName evidence="1">Uncharacterized protein</fullName>
    </submittedName>
</protein>
<proteinExistence type="predicted"/>